<gene>
    <name evidence="1" type="ORF">GCM10009827_118980</name>
</gene>
<comment type="caution">
    <text evidence="1">The sequence shown here is derived from an EMBL/GenBank/DDBJ whole genome shotgun (WGS) entry which is preliminary data.</text>
</comment>
<evidence type="ECO:0000313" key="1">
    <source>
        <dbReference type="EMBL" id="GAA1577334.1"/>
    </source>
</evidence>
<organism evidence="1 2">
    <name type="scientific">Dactylosporangium maewongense</name>
    <dbReference type="NCBI Taxonomy" id="634393"/>
    <lineage>
        <taxon>Bacteria</taxon>
        <taxon>Bacillati</taxon>
        <taxon>Actinomycetota</taxon>
        <taxon>Actinomycetes</taxon>
        <taxon>Micromonosporales</taxon>
        <taxon>Micromonosporaceae</taxon>
        <taxon>Dactylosporangium</taxon>
    </lineage>
</organism>
<evidence type="ECO:0008006" key="3">
    <source>
        <dbReference type="Google" id="ProtNLM"/>
    </source>
</evidence>
<sequence length="112" mass="12084">MTGDPHGEREVFRFLAWAWDVTAGNALAVDYPVRRADVTVLAGIAQLIGVHQARAAVADLARPLLVAPMPGAGLFMIDGWHRITRALAEGVTHLPAKVLTEADEARIRLRGP</sequence>
<proteinExistence type="predicted"/>
<dbReference type="SUPFAM" id="SSF110849">
    <property type="entry name" value="ParB/Sulfiredoxin"/>
    <property type="match status" value="1"/>
</dbReference>
<keyword evidence="2" id="KW-1185">Reference proteome</keyword>
<dbReference type="Proteomes" id="UP001501470">
    <property type="component" value="Unassembled WGS sequence"/>
</dbReference>
<evidence type="ECO:0000313" key="2">
    <source>
        <dbReference type="Proteomes" id="UP001501470"/>
    </source>
</evidence>
<protein>
    <recommendedName>
        <fullName evidence="3">ParB/Sulfiredoxin domain-containing protein</fullName>
    </recommendedName>
</protein>
<name>A0ABN2DGX9_9ACTN</name>
<dbReference type="RefSeq" id="WP_344515790.1">
    <property type="nucleotide sequence ID" value="NZ_BAAAQD010000064.1"/>
</dbReference>
<dbReference type="InterPro" id="IPR036086">
    <property type="entry name" value="ParB/Sulfiredoxin_sf"/>
</dbReference>
<reference evidence="1 2" key="1">
    <citation type="journal article" date="2019" name="Int. J. Syst. Evol. Microbiol.">
        <title>The Global Catalogue of Microorganisms (GCM) 10K type strain sequencing project: providing services to taxonomists for standard genome sequencing and annotation.</title>
        <authorList>
            <consortium name="The Broad Institute Genomics Platform"/>
            <consortium name="The Broad Institute Genome Sequencing Center for Infectious Disease"/>
            <person name="Wu L."/>
            <person name="Ma J."/>
        </authorList>
    </citation>
    <scope>NUCLEOTIDE SEQUENCE [LARGE SCALE GENOMIC DNA]</scope>
    <source>
        <strain evidence="1 2">JCM 15933</strain>
    </source>
</reference>
<dbReference type="EMBL" id="BAAAQD010000064">
    <property type="protein sequence ID" value="GAA1577334.1"/>
    <property type="molecule type" value="Genomic_DNA"/>
</dbReference>
<accession>A0ABN2DGX9</accession>